<sequence>MWRVLEIHKIIRTGKHPNCSTLAKEIEVTPKTIQRDVSFMRDQLGLPLEYHVIKHGYYYTQEVHEFPMLHLSRNDLVALFLARHALEPVRGTKLERMLADSFSKIAEACPGEVSIQWHELDEAFSVKASGVLPADVTLFGDLLDAVMACREVSFDYHKLTGSKPEHRTIQPYHVGQIEHGWYLLAYDLGRKGMRTFALQRITNLQVLKSKFQRNPRFNARDHLGGGFGVWSYDDKENQAHEISIRFEGYAARVVAERMWHPSQAIRKLKQDGSVIEFQAMLSGLEEITRWVLSWGSKAKVLGPPELKKRVREEVVRMAANA</sequence>
<reference evidence="4" key="1">
    <citation type="journal article" date="2019" name="Int. J. Syst. Evol. Microbiol.">
        <title>The Global Catalogue of Microorganisms (GCM) 10K type strain sequencing project: providing services to taxonomists for standard genome sequencing and annotation.</title>
        <authorList>
            <consortium name="The Broad Institute Genomics Platform"/>
            <consortium name="The Broad Institute Genome Sequencing Center for Infectious Disease"/>
            <person name="Wu L."/>
            <person name="Ma J."/>
        </authorList>
    </citation>
    <scope>NUCLEOTIDE SEQUENCE [LARGE SCALE GENOMIC DNA]</scope>
    <source>
        <strain evidence="4">JCM 18053</strain>
    </source>
</reference>
<evidence type="ECO:0000259" key="1">
    <source>
        <dbReference type="Pfam" id="PF13280"/>
    </source>
</evidence>
<gene>
    <name evidence="3" type="ORF">GCM10023213_39240</name>
</gene>
<dbReference type="EMBL" id="BAABIA010000009">
    <property type="protein sequence ID" value="GAA5146348.1"/>
    <property type="molecule type" value="Genomic_DNA"/>
</dbReference>
<dbReference type="PROSITE" id="PS52050">
    <property type="entry name" value="WYL"/>
    <property type="match status" value="1"/>
</dbReference>
<dbReference type="InterPro" id="IPR026881">
    <property type="entry name" value="WYL_dom"/>
</dbReference>
<dbReference type="PANTHER" id="PTHR34580">
    <property type="match status" value="1"/>
</dbReference>
<protein>
    <submittedName>
        <fullName evidence="3">Transcriptional regulator</fullName>
    </submittedName>
</protein>
<feature type="domain" description="WCX" evidence="2">
    <location>
        <begin position="239"/>
        <end position="318"/>
    </location>
</feature>
<dbReference type="Pfam" id="PF13280">
    <property type="entry name" value="WYL"/>
    <property type="match status" value="1"/>
</dbReference>
<dbReference type="Proteomes" id="UP001499852">
    <property type="component" value="Unassembled WGS sequence"/>
</dbReference>
<keyword evidence="4" id="KW-1185">Reference proteome</keyword>
<name>A0ABP9PIM1_9BACT</name>
<dbReference type="InterPro" id="IPR057727">
    <property type="entry name" value="WCX_dom"/>
</dbReference>
<organism evidence="3 4">
    <name type="scientific">Prosthecobacter algae</name>
    <dbReference type="NCBI Taxonomy" id="1144682"/>
    <lineage>
        <taxon>Bacteria</taxon>
        <taxon>Pseudomonadati</taxon>
        <taxon>Verrucomicrobiota</taxon>
        <taxon>Verrucomicrobiia</taxon>
        <taxon>Verrucomicrobiales</taxon>
        <taxon>Verrucomicrobiaceae</taxon>
        <taxon>Prosthecobacter</taxon>
    </lineage>
</organism>
<evidence type="ECO:0000313" key="4">
    <source>
        <dbReference type="Proteomes" id="UP001499852"/>
    </source>
</evidence>
<dbReference type="Pfam" id="PF25583">
    <property type="entry name" value="WCX"/>
    <property type="match status" value="1"/>
</dbReference>
<evidence type="ECO:0000259" key="2">
    <source>
        <dbReference type="Pfam" id="PF25583"/>
    </source>
</evidence>
<feature type="domain" description="WYL" evidence="1">
    <location>
        <begin position="139"/>
        <end position="206"/>
    </location>
</feature>
<evidence type="ECO:0000313" key="3">
    <source>
        <dbReference type="EMBL" id="GAA5146348.1"/>
    </source>
</evidence>
<accession>A0ABP9PIM1</accession>
<dbReference type="InterPro" id="IPR051534">
    <property type="entry name" value="CBASS_pafABC_assoc_protein"/>
</dbReference>
<comment type="caution">
    <text evidence="3">The sequence shown here is derived from an EMBL/GenBank/DDBJ whole genome shotgun (WGS) entry which is preliminary data.</text>
</comment>
<dbReference type="PANTHER" id="PTHR34580:SF9">
    <property type="entry name" value="SLL5097 PROTEIN"/>
    <property type="match status" value="1"/>
</dbReference>
<proteinExistence type="predicted"/>